<evidence type="ECO:0000256" key="1">
    <source>
        <dbReference type="PROSITE-ProRule" id="PRU00182"/>
    </source>
</evidence>
<dbReference type="PROSITE" id="PS50889">
    <property type="entry name" value="S4"/>
    <property type="match status" value="1"/>
</dbReference>
<accession>A0A370DMD0</accession>
<comment type="caution">
    <text evidence="2">The sequence shown here is derived from an EMBL/GenBank/DDBJ whole genome shotgun (WGS) entry which is preliminary data.</text>
</comment>
<evidence type="ECO:0000313" key="3">
    <source>
        <dbReference type="Proteomes" id="UP000254266"/>
    </source>
</evidence>
<name>A0A370DMD0_9GAMM</name>
<reference evidence="2 3" key="1">
    <citation type="journal article" date="2018" name="ISME J.">
        <title>Endosymbiont genomes yield clues of tubeworm success.</title>
        <authorList>
            <person name="Li Y."/>
            <person name="Liles M.R."/>
            <person name="Halanych K.M."/>
        </authorList>
    </citation>
    <scope>NUCLEOTIDE SEQUENCE [LARGE SCALE GENOMIC DNA]</scope>
    <source>
        <strain evidence="2">A1464</strain>
    </source>
</reference>
<dbReference type="CDD" id="cd00165">
    <property type="entry name" value="S4"/>
    <property type="match status" value="1"/>
</dbReference>
<dbReference type="AlphaFoldDB" id="A0A370DMD0"/>
<dbReference type="EMBL" id="QFXC01000002">
    <property type="protein sequence ID" value="RDH86075.1"/>
    <property type="molecule type" value="Genomic_DNA"/>
</dbReference>
<evidence type="ECO:0000313" key="2">
    <source>
        <dbReference type="EMBL" id="RDH86075.1"/>
    </source>
</evidence>
<organism evidence="2 3">
    <name type="scientific">endosymbiont of Galathealinum brachiosum</name>
    <dbReference type="NCBI Taxonomy" id="2200906"/>
    <lineage>
        <taxon>Bacteria</taxon>
        <taxon>Pseudomonadati</taxon>
        <taxon>Pseudomonadota</taxon>
        <taxon>Gammaproteobacteria</taxon>
        <taxon>sulfur-oxidizing symbionts</taxon>
    </lineage>
</organism>
<dbReference type="GO" id="GO:0003723">
    <property type="term" value="F:RNA binding"/>
    <property type="evidence" value="ECO:0007669"/>
    <property type="project" value="UniProtKB-KW"/>
</dbReference>
<dbReference type="SUPFAM" id="SSF55174">
    <property type="entry name" value="Alpha-L RNA-binding motif"/>
    <property type="match status" value="1"/>
</dbReference>
<proteinExistence type="predicted"/>
<dbReference type="Pfam" id="PF13275">
    <property type="entry name" value="S4_2"/>
    <property type="match status" value="1"/>
</dbReference>
<sequence length="69" mass="7892">MELFELEGREYIELNNLLKITGLCESGGRAKILISEGQVKVDDQIELRKRCKIRKGQVVEFNAQQVQVS</sequence>
<keyword evidence="3" id="KW-1185">Reference proteome</keyword>
<dbReference type="InterPro" id="IPR036986">
    <property type="entry name" value="S4_RNA-bd_sf"/>
</dbReference>
<protein>
    <submittedName>
        <fullName evidence="2">RNA-binding protein</fullName>
    </submittedName>
</protein>
<keyword evidence="1" id="KW-0694">RNA-binding</keyword>
<dbReference type="Proteomes" id="UP000254266">
    <property type="component" value="Unassembled WGS sequence"/>
</dbReference>
<dbReference type="Gene3D" id="3.10.290.10">
    <property type="entry name" value="RNA-binding S4 domain"/>
    <property type="match status" value="1"/>
</dbReference>
<gene>
    <name evidence="2" type="ORF">DIZ80_00985</name>
</gene>